<feature type="compositionally biased region" description="Gly residues" evidence="1">
    <location>
        <begin position="183"/>
        <end position="195"/>
    </location>
</feature>
<keyword evidence="3" id="KW-1185">Reference proteome</keyword>
<feature type="region of interest" description="Disordered" evidence="1">
    <location>
        <begin position="176"/>
        <end position="213"/>
    </location>
</feature>
<feature type="region of interest" description="Disordered" evidence="1">
    <location>
        <begin position="42"/>
        <end position="71"/>
    </location>
</feature>
<feature type="region of interest" description="Disordered" evidence="1">
    <location>
        <begin position="1"/>
        <end position="22"/>
    </location>
</feature>
<evidence type="ECO:0000313" key="2">
    <source>
        <dbReference type="EMBL" id="OMJ68253.1"/>
    </source>
</evidence>
<proteinExistence type="predicted"/>
<dbReference type="AlphaFoldDB" id="A0A1R2AUQ7"/>
<dbReference type="OrthoDB" id="324949at2759"/>
<reference evidence="2 3" key="1">
    <citation type="submission" date="2016-11" db="EMBL/GenBank/DDBJ databases">
        <title>The macronuclear genome of Stentor coeruleus: a giant cell with tiny introns.</title>
        <authorList>
            <person name="Slabodnick M."/>
            <person name="Ruby J.G."/>
            <person name="Reiff S.B."/>
            <person name="Swart E.C."/>
            <person name="Gosai S."/>
            <person name="Prabakaran S."/>
            <person name="Witkowska E."/>
            <person name="Larue G.E."/>
            <person name="Fisher S."/>
            <person name="Freeman R.M."/>
            <person name="Gunawardena J."/>
            <person name="Chu W."/>
            <person name="Stover N.A."/>
            <person name="Gregory B.D."/>
            <person name="Nowacki M."/>
            <person name="Derisi J."/>
            <person name="Roy S.W."/>
            <person name="Marshall W.F."/>
            <person name="Sood P."/>
        </authorList>
    </citation>
    <scope>NUCLEOTIDE SEQUENCE [LARGE SCALE GENOMIC DNA]</scope>
    <source>
        <strain evidence="2">WM001</strain>
    </source>
</reference>
<organism evidence="2 3">
    <name type="scientific">Stentor coeruleus</name>
    <dbReference type="NCBI Taxonomy" id="5963"/>
    <lineage>
        <taxon>Eukaryota</taxon>
        <taxon>Sar</taxon>
        <taxon>Alveolata</taxon>
        <taxon>Ciliophora</taxon>
        <taxon>Postciliodesmatophora</taxon>
        <taxon>Heterotrichea</taxon>
        <taxon>Heterotrichida</taxon>
        <taxon>Stentoridae</taxon>
        <taxon>Stentor</taxon>
    </lineage>
</organism>
<accession>A0A1R2AUQ7</accession>
<evidence type="ECO:0008006" key="4">
    <source>
        <dbReference type="Google" id="ProtNLM"/>
    </source>
</evidence>
<protein>
    <recommendedName>
        <fullName evidence="4">Nucleoporin Nup54 alpha-helical domain-containing protein</fullName>
    </recommendedName>
</protein>
<evidence type="ECO:0000256" key="1">
    <source>
        <dbReference type="SAM" id="MobiDB-lite"/>
    </source>
</evidence>
<gene>
    <name evidence="2" type="ORF">SteCoe_34354</name>
</gene>
<sequence length="485" mass="51449">MSLFGKPQGPAGGSLFNGGQAVPGQGLNSSMFSSVKGSTNPVQSFFSNGPGQGSLFGQNAPSGGGPGNASGNLFGGNLGAGTNTGSSLLGGNLGTGTNTGRSLFGGNPSTGINTGGNLIGGNQDTGTNAGGNLFGGSGNPGGSFGPQNTGNMFSNPQANLGGAFNQPTANTGGLFSQTPGGASLFGGNTGTGPTGLFGQSSSGNPTLNGNPSSGFFTQPIQNTGFFNNSSNPILWQNLPGPSNFNPYTQSTPNTQFIPSQDIFSKRINELSDNTKNNLFNLKGQIDSNEVSLNQSENILNNITKYKNELKQRIITLFTFSHRVQTGEKRCKVTIETLKRFQINIISFIKEAVKVFNHCDSADQYHQIESPAGFLSNMLIVCEDRLKCIEENFKEIQDIVSIENKPFELSMLVNTIAMMQEKFELVSSIAYDMHKRVQEVLVMYPRVCDNTGSLEKKEGKVEKGNEQKGYSSLRDIITGRLRDFDN</sequence>
<name>A0A1R2AUQ7_9CILI</name>
<feature type="compositionally biased region" description="Polar residues" evidence="1">
    <location>
        <begin position="197"/>
        <end position="213"/>
    </location>
</feature>
<dbReference type="EMBL" id="MPUH01001360">
    <property type="protein sequence ID" value="OMJ68253.1"/>
    <property type="molecule type" value="Genomic_DNA"/>
</dbReference>
<comment type="caution">
    <text evidence="2">The sequence shown here is derived from an EMBL/GenBank/DDBJ whole genome shotgun (WGS) entry which is preliminary data.</text>
</comment>
<evidence type="ECO:0000313" key="3">
    <source>
        <dbReference type="Proteomes" id="UP000187209"/>
    </source>
</evidence>
<feature type="compositionally biased region" description="Gly residues" evidence="1">
    <location>
        <begin position="62"/>
        <end position="71"/>
    </location>
</feature>
<dbReference type="Proteomes" id="UP000187209">
    <property type="component" value="Unassembled WGS sequence"/>
</dbReference>